<reference evidence="3 4" key="1">
    <citation type="submission" date="2018-03" db="EMBL/GenBank/DDBJ databases">
        <title>Draft genome sequence of Rohu Carp (Labeo rohita).</title>
        <authorList>
            <person name="Das P."/>
            <person name="Kushwaha B."/>
            <person name="Joshi C.G."/>
            <person name="Kumar D."/>
            <person name="Nagpure N.S."/>
            <person name="Sahoo L."/>
            <person name="Das S.P."/>
            <person name="Bit A."/>
            <person name="Patnaik S."/>
            <person name="Meher P.K."/>
            <person name="Jayasankar P."/>
            <person name="Koringa P.G."/>
            <person name="Patel N.V."/>
            <person name="Hinsu A.T."/>
            <person name="Kumar R."/>
            <person name="Pandey M."/>
            <person name="Agarwal S."/>
            <person name="Srivastava S."/>
            <person name="Singh M."/>
            <person name="Iquebal M.A."/>
            <person name="Jaiswal S."/>
            <person name="Angadi U.B."/>
            <person name="Kumar N."/>
            <person name="Raza M."/>
            <person name="Shah T.M."/>
            <person name="Rai A."/>
            <person name="Jena J.K."/>
        </authorList>
    </citation>
    <scope>NUCLEOTIDE SEQUENCE [LARGE SCALE GENOMIC DNA]</scope>
    <source>
        <strain evidence="3">DASCIFA01</strain>
        <tissue evidence="3">Testis</tissue>
    </source>
</reference>
<dbReference type="InterPro" id="IPR011992">
    <property type="entry name" value="EF-hand-dom_pair"/>
</dbReference>
<dbReference type="Proteomes" id="UP000290572">
    <property type="component" value="Unassembled WGS sequence"/>
</dbReference>
<feature type="signal peptide" evidence="1">
    <location>
        <begin position="1"/>
        <end position="22"/>
    </location>
</feature>
<keyword evidence="1" id="KW-0732">Signal</keyword>
<proteinExistence type="predicted"/>
<dbReference type="EMBL" id="QBIY01013213">
    <property type="protein sequence ID" value="RXN10271.1"/>
    <property type="molecule type" value="Genomic_DNA"/>
</dbReference>
<evidence type="ECO:0000313" key="2">
    <source>
        <dbReference type="EMBL" id="RXN05440.1"/>
    </source>
</evidence>
<gene>
    <name evidence="3" type="ORF">ROHU_030849</name>
    <name evidence="2" type="ORF">ROHU_033456</name>
</gene>
<dbReference type="AlphaFoldDB" id="A0A498LQA4"/>
<dbReference type="GO" id="GO:0016874">
    <property type="term" value="F:ligase activity"/>
    <property type="evidence" value="ECO:0007669"/>
    <property type="project" value="UniProtKB-KW"/>
</dbReference>
<feature type="chain" id="PRO_5045018749" evidence="1">
    <location>
        <begin position="23"/>
        <end position="110"/>
    </location>
</feature>
<keyword evidence="4" id="KW-1185">Reference proteome</keyword>
<dbReference type="SUPFAM" id="SSF47473">
    <property type="entry name" value="EF-hand"/>
    <property type="match status" value="1"/>
</dbReference>
<evidence type="ECO:0000313" key="4">
    <source>
        <dbReference type="Proteomes" id="UP000290572"/>
    </source>
</evidence>
<comment type="caution">
    <text evidence="3">The sequence shown here is derived from an EMBL/GenBank/DDBJ whole genome shotgun (WGS) entry which is preliminary data.</text>
</comment>
<protein>
    <submittedName>
        <fullName evidence="3">Uncharacterized protein</fullName>
    </submittedName>
</protein>
<name>A0A498LQA4_LABRO</name>
<organism evidence="3 4">
    <name type="scientific">Labeo rohita</name>
    <name type="common">Indian major carp</name>
    <name type="synonym">Cyprinus rohita</name>
    <dbReference type="NCBI Taxonomy" id="84645"/>
    <lineage>
        <taxon>Eukaryota</taxon>
        <taxon>Metazoa</taxon>
        <taxon>Chordata</taxon>
        <taxon>Craniata</taxon>
        <taxon>Vertebrata</taxon>
        <taxon>Euteleostomi</taxon>
        <taxon>Actinopterygii</taxon>
        <taxon>Neopterygii</taxon>
        <taxon>Teleostei</taxon>
        <taxon>Ostariophysi</taxon>
        <taxon>Cypriniformes</taxon>
        <taxon>Cyprinidae</taxon>
        <taxon>Labeoninae</taxon>
        <taxon>Labeonini</taxon>
        <taxon>Labeo</taxon>
    </lineage>
</organism>
<evidence type="ECO:0000313" key="3">
    <source>
        <dbReference type="EMBL" id="RXN10271.1"/>
    </source>
</evidence>
<sequence>MAQFGHLVAVLSLCLLAVVVNSQENPPPPRQGQEICTQYTNSGTQLLDMPKVFQMMQIEFGWAIQTLNPMVIQQWMDDVDDDHDKLLNLAECAKLVQRVSDSIRRPNTQP</sequence>
<accession>A0A498LQA4</accession>
<dbReference type="OrthoDB" id="8763662at2759"/>
<evidence type="ECO:0000256" key="1">
    <source>
        <dbReference type="SAM" id="SignalP"/>
    </source>
</evidence>
<dbReference type="EMBL" id="QBIY01013405">
    <property type="protein sequence ID" value="RXN05440.1"/>
    <property type="molecule type" value="Genomic_DNA"/>
</dbReference>